<gene>
    <name evidence="1" type="ORF">CPELA_02020</name>
</gene>
<dbReference type="Proteomes" id="UP000288929">
    <property type="component" value="Chromosome"/>
</dbReference>
<accession>A0A410W6V5</accession>
<proteinExistence type="predicted"/>
<dbReference type="EMBL" id="CP035299">
    <property type="protein sequence ID" value="QAU51702.1"/>
    <property type="molecule type" value="Genomic_DNA"/>
</dbReference>
<organism evidence="1 2">
    <name type="scientific">Corynebacterium pelargi</name>
    <dbReference type="NCBI Taxonomy" id="1471400"/>
    <lineage>
        <taxon>Bacteria</taxon>
        <taxon>Bacillati</taxon>
        <taxon>Actinomycetota</taxon>
        <taxon>Actinomycetes</taxon>
        <taxon>Mycobacteriales</taxon>
        <taxon>Corynebacteriaceae</taxon>
        <taxon>Corynebacterium</taxon>
    </lineage>
</organism>
<dbReference type="AlphaFoldDB" id="A0A410W6V5"/>
<evidence type="ECO:0000313" key="2">
    <source>
        <dbReference type="Proteomes" id="UP000288929"/>
    </source>
</evidence>
<name>A0A410W6V5_9CORY</name>
<dbReference type="KEGG" id="cpeg:CPELA_02020"/>
<reference evidence="1 2" key="1">
    <citation type="submission" date="2019-01" db="EMBL/GenBank/DDBJ databases">
        <authorList>
            <person name="Ruckert C."/>
            <person name="Busche T."/>
            <person name="Kalinowski J."/>
        </authorList>
    </citation>
    <scope>NUCLEOTIDE SEQUENCE [LARGE SCALE GENOMIC DNA]</scope>
    <source>
        <strain evidence="1 2">136/3</strain>
    </source>
</reference>
<protein>
    <submittedName>
        <fullName evidence="1">Uncharacterized protein</fullName>
    </submittedName>
</protein>
<keyword evidence="2" id="KW-1185">Reference proteome</keyword>
<evidence type="ECO:0000313" key="1">
    <source>
        <dbReference type="EMBL" id="QAU51702.1"/>
    </source>
</evidence>
<sequence length="68" mass="7550">MGFDGCTRLGRGGVEVEVWVEVLGAHDPGIGENAQRKNSLQLTLKQLMSNGAPLTHWIWLLLTVKEMF</sequence>